<accession>A0A0F8WG67</accession>
<feature type="region of interest" description="Disordered" evidence="1">
    <location>
        <begin position="77"/>
        <end position="113"/>
    </location>
</feature>
<dbReference type="EMBL" id="JYKN01002335">
    <property type="protein sequence ID" value="KKK16795.1"/>
    <property type="molecule type" value="Genomic_DNA"/>
</dbReference>
<evidence type="ECO:0000313" key="2">
    <source>
        <dbReference type="EMBL" id="KKK16795.1"/>
    </source>
</evidence>
<dbReference type="Proteomes" id="UP000034947">
    <property type="component" value="Unassembled WGS sequence"/>
</dbReference>
<comment type="caution">
    <text evidence="2">The sequence shown here is derived from an EMBL/GenBank/DDBJ whole genome shotgun (WGS) entry which is preliminary data.</text>
</comment>
<feature type="non-terminal residue" evidence="2">
    <location>
        <position position="153"/>
    </location>
</feature>
<organism evidence="2 3">
    <name type="scientific">Aspergillus ochraceoroseus</name>
    <dbReference type="NCBI Taxonomy" id="138278"/>
    <lineage>
        <taxon>Eukaryota</taxon>
        <taxon>Fungi</taxon>
        <taxon>Dikarya</taxon>
        <taxon>Ascomycota</taxon>
        <taxon>Pezizomycotina</taxon>
        <taxon>Eurotiomycetes</taxon>
        <taxon>Eurotiomycetidae</taxon>
        <taxon>Eurotiales</taxon>
        <taxon>Aspergillaceae</taxon>
        <taxon>Aspergillus</taxon>
        <taxon>Aspergillus subgen. Nidulantes</taxon>
    </lineage>
</organism>
<gene>
    <name evidence="2" type="ORF">AOCH_004630</name>
</gene>
<feature type="non-terminal residue" evidence="2">
    <location>
        <position position="1"/>
    </location>
</feature>
<reference evidence="2 3" key="1">
    <citation type="submission" date="2015-02" db="EMBL/GenBank/DDBJ databases">
        <title>Draft Genome Sequences of Two Closely-Related Aflatoxigenic Aspergillus Species Obtained from the Cote d'Ivoire.</title>
        <authorList>
            <person name="Moore G.G."/>
            <person name="Beltz S.B."/>
            <person name="Mack B.M."/>
        </authorList>
    </citation>
    <scope>NUCLEOTIDE SEQUENCE [LARGE SCALE GENOMIC DNA]</scope>
    <source>
        <strain evidence="2 3">SRRC1432</strain>
    </source>
</reference>
<dbReference type="AlphaFoldDB" id="A0A0F8WG67"/>
<name>A0A0F8WG67_9EURO</name>
<dbReference type="OrthoDB" id="246406at2759"/>
<sequence length="153" mass="18286">SPRHHPLNHTETPPLHTSLRVHSNHLHKHKHKHTCPRFILARFALRHWHWHWHWHWHRHRNANPGLVCLHIPEPRHPRDRPGYTRNRQVPPHLLPDHDGDKVPSLHGSDDGEYRRRHEADLRDLCGLCDEESVLPVEMPVRCEAFDRHLGGWL</sequence>
<evidence type="ECO:0000256" key="1">
    <source>
        <dbReference type="SAM" id="MobiDB-lite"/>
    </source>
</evidence>
<keyword evidence="3" id="KW-1185">Reference proteome</keyword>
<evidence type="ECO:0000313" key="3">
    <source>
        <dbReference type="Proteomes" id="UP000034947"/>
    </source>
</evidence>
<feature type="compositionally biased region" description="Basic and acidic residues" evidence="1">
    <location>
        <begin position="94"/>
        <end position="113"/>
    </location>
</feature>
<protein>
    <submittedName>
        <fullName evidence="2">Uncharacterized protein</fullName>
    </submittedName>
</protein>
<proteinExistence type="predicted"/>